<evidence type="ECO:0000256" key="2">
    <source>
        <dbReference type="ARBA" id="ARBA00007171"/>
    </source>
</evidence>
<dbReference type="GO" id="GO:0071972">
    <property type="term" value="F:peptidoglycan L,D-transpeptidase activity"/>
    <property type="evidence" value="ECO:0007669"/>
    <property type="project" value="TreeGrafter"/>
</dbReference>
<evidence type="ECO:0000313" key="8">
    <source>
        <dbReference type="EMBL" id="QCT70343.1"/>
    </source>
</evidence>
<dbReference type="InterPro" id="IPR007887">
    <property type="entry name" value="MecA_N"/>
</dbReference>
<dbReference type="Gene3D" id="3.30.1390.30">
    <property type="entry name" value="Penicillin-binding protein 2a, domain 3"/>
    <property type="match status" value="1"/>
</dbReference>
<evidence type="ECO:0000259" key="5">
    <source>
        <dbReference type="Pfam" id="PF00905"/>
    </source>
</evidence>
<evidence type="ECO:0000259" key="7">
    <source>
        <dbReference type="Pfam" id="PF05223"/>
    </source>
</evidence>
<dbReference type="Gene3D" id="3.90.1310.10">
    <property type="entry name" value="Penicillin-binding protein 2a (Domain 2)"/>
    <property type="match status" value="1"/>
</dbReference>
<accession>A0A4P9C4U1</accession>
<name>A0A4P9C4U1_EUBML</name>
<evidence type="ECO:0000256" key="4">
    <source>
        <dbReference type="SAM" id="Phobius"/>
    </source>
</evidence>
<comment type="subcellular location">
    <subcellularLocation>
        <location evidence="1">Membrane</location>
    </subcellularLocation>
</comment>
<dbReference type="InterPro" id="IPR005311">
    <property type="entry name" value="PBP_dimer"/>
</dbReference>
<dbReference type="InterPro" id="IPR036138">
    <property type="entry name" value="PBP_dimer_sf"/>
</dbReference>
<dbReference type="InterPro" id="IPR032710">
    <property type="entry name" value="NTF2-like_dom_sf"/>
</dbReference>
<comment type="similarity">
    <text evidence="2">Belongs to the transpeptidase family.</text>
</comment>
<keyword evidence="9" id="KW-1185">Reference proteome</keyword>
<keyword evidence="4" id="KW-0812">Transmembrane</keyword>
<dbReference type="Pfam" id="PF05223">
    <property type="entry name" value="MecA_N"/>
    <property type="match status" value="1"/>
</dbReference>
<keyword evidence="3 4" id="KW-0472">Membrane</keyword>
<dbReference type="Pfam" id="PF03717">
    <property type="entry name" value="PBP_dimer"/>
    <property type="match status" value="1"/>
</dbReference>
<dbReference type="GO" id="GO:0071555">
    <property type="term" value="P:cell wall organization"/>
    <property type="evidence" value="ECO:0007669"/>
    <property type="project" value="TreeGrafter"/>
</dbReference>
<dbReference type="Gene3D" id="3.10.450.100">
    <property type="entry name" value="NTF2-like, domain 1"/>
    <property type="match status" value="1"/>
</dbReference>
<feature type="domain" description="Penicillin-binding protein dimerisation" evidence="6">
    <location>
        <begin position="157"/>
        <end position="316"/>
    </location>
</feature>
<dbReference type="Pfam" id="PF00905">
    <property type="entry name" value="Transpeptidase"/>
    <property type="match status" value="1"/>
</dbReference>
<evidence type="ECO:0000259" key="6">
    <source>
        <dbReference type="Pfam" id="PF03717"/>
    </source>
</evidence>
<feature type="transmembrane region" description="Helical" evidence="4">
    <location>
        <begin position="7"/>
        <end position="27"/>
    </location>
</feature>
<dbReference type="InterPro" id="IPR012338">
    <property type="entry name" value="Beta-lactam/transpept-like"/>
</dbReference>
<keyword evidence="4" id="KW-1133">Transmembrane helix</keyword>
<dbReference type="GO" id="GO:0008658">
    <property type="term" value="F:penicillin binding"/>
    <property type="evidence" value="ECO:0007669"/>
    <property type="project" value="InterPro"/>
</dbReference>
<gene>
    <name evidence="8" type="ORF">CPZ25_003095</name>
</gene>
<dbReference type="InterPro" id="IPR001460">
    <property type="entry name" value="PCN-bd_Tpept"/>
</dbReference>
<proteinExistence type="inferred from homology"/>
<dbReference type="RefSeq" id="WP_096919908.1">
    <property type="nucleotide sequence ID" value="NZ_CP029487.1"/>
</dbReference>
<dbReference type="InterPro" id="IPR050515">
    <property type="entry name" value="Beta-lactam/transpept"/>
</dbReference>
<feature type="domain" description="Penicillin-binding protein transpeptidase" evidence="5">
    <location>
        <begin position="374"/>
        <end position="685"/>
    </location>
</feature>
<reference evidence="8 9" key="1">
    <citation type="submission" date="2018-05" db="EMBL/GenBank/DDBJ databases">
        <title>Genome comparison of Eubacterium sp.</title>
        <authorList>
            <person name="Feng Y."/>
            <person name="Sanchez-Andrea I."/>
            <person name="Stams A.J.M."/>
            <person name="De Vos W.M."/>
        </authorList>
    </citation>
    <scope>NUCLEOTIDE SEQUENCE [LARGE SCALE GENOMIC DNA]</scope>
    <source>
        <strain evidence="8 9">YI</strain>
    </source>
</reference>
<dbReference type="GO" id="GO:0005886">
    <property type="term" value="C:plasma membrane"/>
    <property type="evidence" value="ECO:0007669"/>
    <property type="project" value="TreeGrafter"/>
</dbReference>
<dbReference type="Gene3D" id="3.40.710.10">
    <property type="entry name" value="DD-peptidase/beta-lactamase superfamily"/>
    <property type="match status" value="1"/>
</dbReference>
<protein>
    <submittedName>
        <fullName evidence="8">Penicillin-binding transpeptidase domain-containing protein</fullName>
    </submittedName>
</protein>
<dbReference type="AlphaFoldDB" id="A0A4P9C4U1"/>
<dbReference type="SUPFAM" id="SSF56601">
    <property type="entry name" value="beta-lactamase/transpeptidase-like"/>
    <property type="match status" value="1"/>
</dbReference>
<dbReference type="EMBL" id="CP029487">
    <property type="protein sequence ID" value="QCT70343.1"/>
    <property type="molecule type" value="Genomic_DNA"/>
</dbReference>
<evidence type="ECO:0000256" key="1">
    <source>
        <dbReference type="ARBA" id="ARBA00004370"/>
    </source>
</evidence>
<organism evidence="8 9">
    <name type="scientific">Eubacterium maltosivorans</name>
    <dbReference type="NCBI Taxonomy" id="2041044"/>
    <lineage>
        <taxon>Bacteria</taxon>
        <taxon>Bacillati</taxon>
        <taxon>Bacillota</taxon>
        <taxon>Clostridia</taxon>
        <taxon>Eubacteriales</taxon>
        <taxon>Eubacteriaceae</taxon>
        <taxon>Eubacterium</taxon>
    </lineage>
</organism>
<evidence type="ECO:0000256" key="3">
    <source>
        <dbReference type="ARBA" id="ARBA00023136"/>
    </source>
</evidence>
<sequence>MHRLKKYLPFLMGGIVLLAVLIALAVWNNRQTPEWVLNRYMQYVNEGQYEAVYDELLSDKAKSYTDRQTFIDQYRNIYGGIEARNIKMSNLEKSDESTDNYTYLKYDYEMDTVAGHYMGGTSARITKKPGGWAIEWNEGMLIPGFSKWQTVSVVPAKAERGSIYDRNGNLLAGKGEVLEVGIVPGKLSAETRDADLQTMAALLGMKTEDIQSKLSQSWVTDDVRVPVTTLDEKDTTLEAQLLGIAGIYTDTTEVRTYPYGEKASQLTGYVQGISAEELEARGDEGYTESSVIGKTGLEAAFENRLRGKDGCKILVDQGGVDNYQDAAGNWIQRPRIWTLAEDPAEKGEDITVTIDASIQTRLYDAFASDKSGSVAMNPKTGEVLALVSTPSFDANAFISGFSEEAWNALSTDASMPLQNRFGAAYAPGSSFKPLTAGVGMTSGKLDPGTDFGASGTSWQKDPSWGDVMITTLQSYDGPANLENALIYSDNIYFAKAALQIGGSAFKEGLEKAGFGQELDFPLPLTKSQVSNSGDFADEGQLAQSGYGQGEVLVNPVHMASAYSAFVNGGSMVKPVLEYSGTPQFWYLNAFSKEAADTIRDDLIQVVENPAGTAHEAHMDGVTLAGKTGTAEIKASQEDTGGTEIGWFNAFIADPDSPEQLLVVSMVEDVKERGGSHYLVPKVRNIF</sequence>
<dbReference type="PANTHER" id="PTHR30627">
    <property type="entry name" value="PEPTIDOGLYCAN D,D-TRANSPEPTIDASE"/>
    <property type="match status" value="1"/>
</dbReference>
<evidence type="ECO:0000313" key="9">
    <source>
        <dbReference type="Proteomes" id="UP000218387"/>
    </source>
</evidence>
<dbReference type="SUPFAM" id="SSF56519">
    <property type="entry name" value="Penicillin binding protein dimerisation domain"/>
    <property type="match status" value="1"/>
</dbReference>
<dbReference type="SUPFAM" id="SSF54427">
    <property type="entry name" value="NTF2-like"/>
    <property type="match status" value="1"/>
</dbReference>
<dbReference type="GO" id="GO:0046677">
    <property type="term" value="P:response to antibiotic"/>
    <property type="evidence" value="ECO:0007669"/>
    <property type="project" value="InterPro"/>
</dbReference>
<feature type="domain" description="NTF2-like N-terminal transpeptidase" evidence="7">
    <location>
        <begin position="34"/>
        <end position="147"/>
    </location>
</feature>
<dbReference type="KEGG" id="emt:CPZ25_003095"/>
<dbReference type="PANTHER" id="PTHR30627:SF25">
    <property type="entry name" value="PENICILLIN-BINDING PROTEIN 3"/>
    <property type="match status" value="1"/>
</dbReference>
<dbReference type="Proteomes" id="UP000218387">
    <property type="component" value="Chromosome"/>
</dbReference>